<keyword evidence="3" id="KW-1185">Reference proteome</keyword>
<evidence type="ECO:0000313" key="2">
    <source>
        <dbReference type="EMBL" id="SHJ25496.1"/>
    </source>
</evidence>
<name>A0A1M6HTF0_9RHOB</name>
<feature type="compositionally biased region" description="Basic and acidic residues" evidence="1">
    <location>
        <begin position="1"/>
        <end position="16"/>
    </location>
</feature>
<evidence type="ECO:0000313" key="3">
    <source>
        <dbReference type="Proteomes" id="UP000184040"/>
    </source>
</evidence>
<sequence>MPSTDRDTARLDRPSESIDNNRLQPTPWSVTDRRGALYLGRDGAQHRRFHGLFEDMLN</sequence>
<dbReference type="Proteomes" id="UP000184040">
    <property type="component" value="Unassembled WGS sequence"/>
</dbReference>
<evidence type="ECO:0000256" key="1">
    <source>
        <dbReference type="SAM" id="MobiDB-lite"/>
    </source>
</evidence>
<gene>
    <name evidence="2" type="ORF">SAMN04488012_106138</name>
</gene>
<feature type="compositionally biased region" description="Polar residues" evidence="1">
    <location>
        <begin position="17"/>
        <end position="29"/>
    </location>
</feature>
<dbReference type="AlphaFoldDB" id="A0A1M6HTF0"/>
<dbReference type="STRING" id="313368.SAMN04488012_106138"/>
<organism evidence="2 3">
    <name type="scientific">Palleronia salina</name>
    <dbReference type="NCBI Taxonomy" id="313368"/>
    <lineage>
        <taxon>Bacteria</taxon>
        <taxon>Pseudomonadati</taxon>
        <taxon>Pseudomonadota</taxon>
        <taxon>Alphaproteobacteria</taxon>
        <taxon>Rhodobacterales</taxon>
        <taxon>Roseobacteraceae</taxon>
        <taxon>Palleronia</taxon>
    </lineage>
</organism>
<reference evidence="2 3" key="1">
    <citation type="submission" date="2016-11" db="EMBL/GenBank/DDBJ databases">
        <authorList>
            <person name="Jaros S."/>
            <person name="Januszkiewicz K."/>
            <person name="Wedrychowicz H."/>
        </authorList>
    </citation>
    <scope>NUCLEOTIDE SEQUENCE [LARGE SCALE GENOMIC DNA]</scope>
    <source>
        <strain evidence="2 3">DSM 26892</strain>
    </source>
</reference>
<dbReference type="EMBL" id="FQZA01000006">
    <property type="protein sequence ID" value="SHJ25496.1"/>
    <property type="molecule type" value="Genomic_DNA"/>
</dbReference>
<feature type="region of interest" description="Disordered" evidence="1">
    <location>
        <begin position="1"/>
        <end position="31"/>
    </location>
</feature>
<dbReference type="RefSeq" id="WP_175550298.1">
    <property type="nucleotide sequence ID" value="NZ_FQZA01000006.1"/>
</dbReference>
<proteinExistence type="predicted"/>
<protein>
    <submittedName>
        <fullName evidence="2">Uncharacterized protein</fullName>
    </submittedName>
</protein>
<accession>A0A1M6HTF0</accession>